<dbReference type="AlphaFoldDB" id="A0A9W8GWV3"/>
<dbReference type="Gene3D" id="1.20.1560.10">
    <property type="entry name" value="ABC transporter type 1, transmembrane domain"/>
    <property type="match status" value="1"/>
</dbReference>
<comment type="caution">
    <text evidence="7">The sequence shown here is derived from an EMBL/GenBank/DDBJ whole genome shotgun (WGS) entry which is preliminary data.</text>
</comment>
<dbReference type="InterPro" id="IPR027417">
    <property type="entry name" value="P-loop_NTPase"/>
</dbReference>
<dbReference type="EMBL" id="JANBUH010000074">
    <property type="protein sequence ID" value="KAJ2755176.1"/>
    <property type="molecule type" value="Genomic_DNA"/>
</dbReference>
<dbReference type="PANTHER" id="PTHR24223:SF415">
    <property type="entry name" value="FI20190P1"/>
    <property type="match status" value="1"/>
</dbReference>
<keyword evidence="2" id="KW-0547">Nucleotide-binding</keyword>
<sequence length="570" mass="63445">MSYYFDTLRTSLVVDAAVACLAVLCLLTSKPSWRGMTPKRPIAAAAAANFVNIALLMSSLASPTDGFAVSVAAALALSMCSVVSVFRGNLQACLHLARALNTAFDPSLLTLPVATATALTHIFIAWQLLDVGIKTFALRCLYEMFEVRGFALVVLGKRRAFTVEDIRDPALEDELLRKSKLIYDDSKQRFSVIDILTSEWMTMACMLVIDTLVKLATHTRRLVFIALLAAVSRSGHELTMLELGTLFVVWQLLAFTIPARGYFDTIKTSLSKRKQALIYSNILEVYAVSRNRSYSLRQIEYKVEELVRDVEFIVFIISTALVEALNAWVAARKIGWRVLVPVGVAFAHRLLSRAVNRQIERLRKQNRISKPPYFQRGFGSLLSNIRTIKFYAWEDVFCNVLWSSLDIKEYMPPMIWRVLRFGLDILGSATAEVSAALAITSYINVAGIISYTDIALLMESIRSLTAFTATVARFGRVLEDINRNLRILQRYIEPDTTKYIERIPIAGDSAVEFDECVFSWNTNNYSLAPITLQIKAGDFATVVGRVGSGKSSFLSAICGEMPLASGQGRV</sequence>
<dbReference type="GO" id="GO:0005524">
    <property type="term" value="F:ATP binding"/>
    <property type="evidence" value="ECO:0007669"/>
    <property type="project" value="UniProtKB-KW"/>
</dbReference>
<evidence type="ECO:0008006" key="9">
    <source>
        <dbReference type="Google" id="ProtNLM"/>
    </source>
</evidence>
<evidence type="ECO:0000256" key="3">
    <source>
        <dbReference type="ARBA" id="ARBA00022840"/>
    </source>
</evidence>
<keyword evidence="5 6" id="KW-0472">Membrane</keyword>
<evidence type="ECO:0000256" key="5">
    <source>
        <dbReference type="ARBA" id="ARBA00023136"/>
    </source>
</evidence>
<dbReference type="GO" id="GO:0016020">
    <property type="term" value="C:membrane"/>
    <property type="evidence" value="ECO:0007669"/>
    <property type="project" value="InterPro"/>
</dbReference>
<feature type="transmembrane region" description="Helical" evidence="6">
    <location>
        <begin position="67"/>
        <end position="86"/>
    </location>
</feature>
<evidence type="ECO:0000313" key="8">
    <source>
        <dbReference type="Proteomes" id="UP001140011"/>
    </source>
</evidence>
<name>A0A9W8GWV3_9FUNG</name>
<evidence type="ECO:0000313" key="7">
    <source>
        <dbReference type="EMBL" id="KAJ2755176.1"/>
    </source>
</evidence>
<feature type="transmembrane region" description="Helical" evidence="6">
    <location>
        <begin position="107"/>
        <end position="129"/>
    </location>
</feature>
<dbReference type="GO" id="GO:0042626">
    <property type="term" value="F:ATPase-coupled transmembrane transporter activity"/>
    <property type="evidence" value="ECO:0007669"/>
    <property type="project" value="TreeGrafter"/>
</dbReference>
<accession>A0A9W8GWV3</accession>
<keyword evidence="8" id="KW-1185">Reference proteome</keyword>
<dbReference type="PANTHER" id="PTHR24223">
    <property type="entry name" value="ATP-BINDING CASSETTE SUB-FAMILY C"/>
    <property type="match status" value="1"/>
</dbReference>
<feature type="transmembrane region" description="Helical" evidence="6">
    <location>
        <begin position="12"/>
        <end position="29"/>
    </location>
</feature>
<dbReference type="Proteomes" id="UP001140011">
    <property type="component" value="Unassembled WGS sequence"/>
</dbReference>
<dbReference type="OrthoDB" id="6500128at2759"/>
<evidence type="ECO:0000256" key="6">
    <source>
        <dbReference type="SAM" id="Phobius"/>
    </source>
</evidence>
<gene>
    <name evidence="7" type="ORF">GGI19_001842</name>
</gene>
<keyword evidence="3" id="KW-0067">ATP-binding</keyword>
<dbReference type="InterPro" id="IPR050173">
    <property type="entry name" value="ABC_transporter_C-like"/>
</dbReference>
<organism evidence="7 8">
    <name type="scientific">Coemansia pectinata</name>
    <dbReference type="NCBI Taxonomy" id="1052879"/>
    <lineage>
        <taxon>Eukaryota</taxon>
        <taxon>Fungi</taxon>
        <taxon>Fungi incertae sedis</taxon>
        <taxon>Zoopagomycota</taxon>
        <taxon>Kickxellomycotina</taxon>
        <taxon>Kickxellomycetes</taxon>
        <taxon>Kickxellales</taxon>
        <taxon>Kickxellaceae</taxon>
        <taxon>Coemansia</taxon>
    </lineage>
</organism>
<evidence type="ECO:0000256" key="4">
    <source>
        <dbReference type="ARBA" id="ARBA00022989"/>
    </source>
</evidence>
<dbReference type="Gene3D" id="3.40.50.300">
    <property type="entry name" value="P-loop containing nucleotide triphosphate hydrolases"/>
    <property type="match status" value="1"/>
</dbReference>
<reference evidence="7" key="1">
    <citation type="submission" date="2022-07" db="EMBL/GenBank/DDBJ databases">
        <title>Phylogenomic reconstructions and comparative analyses of Kickxellomycotina fungi.</title>
        <authorList>
            <person name="Reynolds N.K."/>
            <person name="Stajich J.E."/>
            <person name="Barry K."/>
            <person name="Grigoriev I.V."/>
            <person name="Crous P."/>
            <person name="Smith M.E."/>
        </authorList>
    </citation>
    <scope>NUCLEOTIDE SEQUENCE</scope>
    <source>
        <strain evidence="7">BCRC 34297</strain>
    </source>
</reference>
<keyword evidence="1 6" id="KW-0812">Transmembrane</keyword>
<dbReference type="InterPro" id="IPR036640">
    <property type="entry name" value="ABC1_TM_sf"/>
</dbReference>
<proteinExistence type="predicted"/>
<evidence type="ECO:0000256" key="2">
    <source>
        <dbReference type="ARBA" id="ARBA00022741"/>
    </source>
</evidence>
<keyword evidence="4 6" id="KW-1133">Transmembrane helix</keyword>
<evidence type="ECO:0000256" key="1">
    <source>
        <dbReference type="ARBA" id="ARBA00022692"/>
    </source>
</evidence>
<dbReference type="SUPFAM" id="SSF52540">
    <property type="entry name" value="P-loop containing nucleoside triphosphate hydrolases"/>
    <property type="match status" value="1"/>
</dbReference>
<protein>
    <recommendedName>
        <fullName evidence="9">ABC transmembrane type-1 domain-containing protein</fullName>
    </recommendedName>
</protein>
<feature type="transmembrane region" description="Helical" evidence="6">
    <location>
        <begin position="41"/>
        <end position="61"/>
    </location>
</feature>